<dbReference type="GO" id="GO:0043545">
    <property type="term" value="P:molybdopterin cofactor metabolic process"/>
    <property type="evidence" value="ECO:0007669"/>
    <property type="project" value="TreeGrafter"/>
</dbReference>
<dbReference type="PANTHER" id="PTHR14237">
    <property type="entry name" value="MOLYBDOPTERIN COFACTOR SULFURASE MOSC"/>
    <property type="match status" value="1"/>
</dbReference>
<feature type="region of interest" description="Disordered" evidence="1">
    <location>
        <begin position="649"/>
        <end position="668"/>
    </location>
</feature>
<dbReference type="EMBL" id="JXCE01000002">
    <property type="protein sequence ID" value="KPA46772.1"/>
    <property type="molecule type" value="Genomic_DNA"/>
</dbReference>
<feature type="region of interest" description="Disordered" evidence="1">
    <location>
        <begin position="1115"/>
        <end position="1144"/>
    </location>
</feature>
<name>A0A0M9F652_FUSLA</name>
<gene>
    <name evidence="2" type="ORF">FLAG1_00348</name>
</gene>
<feature type="region of interest" description="Disordered" evidence="1">
    <location>
        <begin position="917"/>
        <end position="941"/>
    </location>
</feature>
<feature type="compositionally biased region" description="Polar residues" evidence="1">
    <location>
        <begin position="1062"/>
        <end position="1072"/>
    </location>
</feature>
<evidence type="ECO:0000313" key="3">
    <source>
        <dbReference type="Proteomes" id="UP000037904"/>
    </source>
</evidence>
<dbReference type="Gene3D" id="3.40.640.10">
    <property type="entry name" value="Type I PLP-dependent aspartate aminotransferase-like (Major domain)"/>
    <property type="match status" value="1"/>
</dbReference>
<dbReference type="Gene3D" id="3.90.1150.10">
    <property type="entry name" value="Aspartate Aminotransferase, domain 1"/>
    <property type="match status" value="1"/>
</dbReference>
<dbReference type="InterPro" id="IPR015421">
    <property type="entry name" value="PyrdxlP-dep_Trfase_major"/>
</dbReference>
<feature type="compositionally biased region" description="Basic and acidic residues" evidence="1">
    <location>
        <begin position="1115"/>
        <end position="1124"/>
    </location>
</feature>
<feature type="region of interest" description="Disordered" evidence="1">
    <location>
        <begin position="1174"/>
        <end position="1210"/>
    </location>
</feature>
<dbReference type="PANTHER" id="PTHR14237:SF80">
    <property type="entry name" value="MOLYBDENUM COFACTOR SULFURASE"/>
    <property type="match status" value="1"/>
</dbReference>
<dbReference type="AlphaFoldDB" id="A0A0M9F652"/>
<dbReference type="InterPro" id="IPR015422">
    <property type="entry name" value="PyrdxlP-dep_Trfase_small"/>
</dbReference>
<evidence type="ECO:0000313" key="2">
    <source>
        <dbReference type="EMBL" id="KPA46772.1"/>
    </source>
</evidence>
<proteinExistence type="predicted"/>
<keyword evidence="3" id="KW-1185">Reference proteome</keyword>
<organism evidence="2 3">
    <name type="scientific">Fusarium langsethiae</name>
    <dbReference type="NCBI Taxonomy" id="179993"/>
    <lineage>
        <taxon>Eukaryota</taxon>
        <taxon>Fungi</taxon>
        <taxon>Dikarya</taxon>
        <taxon>Ascomycota</taxon>
        <taxon>Pezizomycotina</taxon>
        <taxon>Sordariomycetes</taxon>
        <taxon>Hypocreomycetidae</taxon>
        <taxon>Hypocreales</taxon>
        <taxon>Nectriaceae</taxon>
        <taxon>Fusarium</taxon>
    </lineage>
</organism>
<dbReference type="InterPro" id="IPR015424">
    <property type="entry name" value="PyrdxlP-dep_Trfase"/>
</dbReference>
<sequence length="1210" mass="133871">MVYNSSIEDFRDDEYPNMAQGAYLDHGGTTIYARSLITGFSQAMIGNLWGNPHSENLPARLSGDMVDSIRAKTLDFLGADPEHFDLVFVANATAAIKLVADAFRDLGEKTPTKSFWYGCHREAHTSLIGIRALAAGDYHCFDDDEDVDEWISRPFSCQTQKGKPPSLGLFAYPGQSNLSGRRLPKSWPRRVRKQPQLRNTYTLFDAAALAMTSSLSSLFEDPLGAPDFTCLSLYKIFGFPDLGALVVRRASGHILCLRRYFGGGTVAQLSPLQDTGVMKKVPGIGNKYMSWDIHEGLEDGTLPFHSILALGIAIDTHLRLYGSMDTISRHCCYLARSLYEQLVDLKHRNGLPVIELYANDPVRYGDPSAQGPTFAFNIMREDGSYVPWTEVERLANKAGVYIRAGGVCCPGGVAQALKYEEWEWDRIFSSGHACGSTEMAVVHNKPTGIVRASLGAMTIKRDIEAFVSFLQNEFIFKITAMPLTYAATPIVKMAKKKSKQAAASGDEGQNATLDEASQTQTQPSTTTTTNSSTNGGQKKKSKASKELTSTASSQTLNICRNKHWRYISSYHGPWLQMPIEILETVANINYNTPRPRPIDPAVLFDLLKIRRLVDEATNLAVRAASDIASPVLTNVHGGLPGSSPMSMLGMTGPGHGMKLSHKRKSQMREQASQKLSRAYHLDEIACSVATMQGASTIEEIGAVVLQRNPQDLDAKYVHFFHEKIPSRQMAESTSLESLTEIISERPNESEALRTRAIVRTFKEDYEGAAHDLTTALALFFLRATTYLSLACQHIGDGLSPAQEPNGHADVHQPNGKLGAEANSQDSQERDENSLRKQAEARKLVKKYAKWALRDLLAFLSYFEYAPNLPNLIVKDFNDRVNLSAQGARNPRPSEATYLLVPHTTYTLAELFAAVPPPDLPPYPNEDVTNPDKETQSSDNPRVCEGSTYHPLMTDALHSLLLCHCLIQTSAKELQRHTYMAARLIRLADGYPIFQACRSPARSDWLEVLRRADDSWLQLSASWDTLCTPAPLPFHYDSPQHGAASANMGASRKEAAAAAASLINGSSNTTKHVQSLEDRRRHRMRERERDQRVRVALSDQRVCDEDTFRAAIEAQEKRAEQEDRAAGAAATPPYSTPNADGRPKRWVVDDSEFYPVCTARATMIAQWVCEAPVVTRTTRRKKRTKRPESKTGTLADSVKKMSVKDAAATVS</sequence>
<comment type="caution">
    <text evidence="2">The sequence shown here is derived from an EMBL/GenBank/DDBJ whole genome shotgun (WGS) entry which is preliminary data.</text>
</comment>
<reference evidence="2 3" key="1">
    <citation type="submission" date="2015-04" db="EMBL/GenBank/DDBJ databases">
        <title>The draft genome sequence of Fusarium langsethiae, a T-2/HT-2 mycotoxin producer.</title>
        <authorList>
            <person name="Lysoe E."/>
            <person name="Divon H.H."/>
            <person name="Terzi V."/>
            <person name="Orru L."/>
            <person name="Lamontanara A."/>
            <person name="Kolseth A.-K."/>
            <person name="Frandsen R.J."/>
            <person name="Nielsen K."/>
            <person name="Thrane U."/>
        </authorList>
    </citation>
    <scope>NUCLEOTIDE SEQUENCE [LARGE SCALE GENOMIC DNA]</scope>
    <source>
        <strain evidence="2 3">Fl201059</strain>
    </source>
</reference>
<feature type="region of interest" description="Disordered" evidence="1">
    <location>
        <begin position="501"/>
        <end position="552"/>
    </location>
</feature>
<evidence type="ECO:0000256" key="1">
    <source>
        <dbReference type="SAM" id="MobiDB-lite"/>
    </source>
</evidence>
<protein>
    <submittedName>
        <fullName evidence="2">Molybdenum cofactor sulfurase</fullName>
    </submittedName>
</protein>
<feature type="region of interest" description="Disordered" evidence="1">
    <location>
        <begin position="1058"/>
        <end position="1091"/>
    </location>
</feature>
<feature type="region of interest" description="Disordered" evidence="1">
    <location>
        <begin position="800"/>
        <end position="834"/>
    </location>
</feature>
<accession>A0A0M9F652</accession>
<dbReference type="SUPFAM" id="SSF53383">
    <property type="entry name" value="PLP-dependent transferases"/>
    <property type="match status" value="1"/>
</dbReference>
<feature type="compositionally biased region" description="Basic and acidic residues" evidence="1">
    <location>
        <begin position="1073"/>
        <end position="1091"/>
    </location>
</feature>
<dbReference type="Proteomes" id="UP000037904">
    <property type="component" value="Unassembled WGS sequence"/>
</dbReference>
<feature type="compositionally biased region" description="Low complexity" evidence="1">
    <location>
        <begin position="517"/>
        <end position="536"/>
    </location>
</feature>
<feature type="compositionally biased region" description="Polar residues" evidence="1">
    <location>
        <begin position="507"/>
        <end position="516"/>
    </location>
</feature>
<dbReference type="GO" id="GO:0008265">
    <property type="term" value="F:molybdenum cofactor sulfurtransferase activity"/>
    <property type="evidence" value="ECO:0007669"/>
    <property type="project" value="TreeGrafter"/>
</dbReference>